<name>A0A0N5BL91_STREA</name>
<keyword evidence="1" id="KW-1185">Reference proteome</keyword>
<accession>A0A0N5BL91</accession>
<proteinExistence type="predicted"/>
<dbReference type="Proteomes" id="UP000046392">
    <property type="component" value="Unplaced"/>
</dbReference>
<dbReference type="WBParaSite" id="SPAL_0000669100.1">
    <property type="protein sequence ID" value="SPAL_0000669100.1"/>
    <property type="gene ID" value="SPAL_0000669100"/>
</dbReference>
<evidence type="ECO:0000313" key="1">
    <source>
        <dbReference type="Proteomes" id="UP000046392"/>
    </source>
</evidence>
<evidence type="ECO:0000313" key="2">
    <source>
        <dbReference type="WBParaSite" id="SPAL_0000669100.1"/>
    </source>
</evidence>
<organism evidence="1 2">
    <name type="scientific">Strongyloides papillosus</name>
    <name type="common">Intestinal threadworm</name>
    <dbReference type="NCBI Taxonomy" id="174720"/>
    <lineage>
        <taxon>Eukaryota</taxon>
        <taxon>Metazoa</taxon>
        <taxon>Ecdysozoa</taxon>
        <taxon>Nematoda</taxon>
        <taxon>Chromadorea</taxon>
        <taxon>Rhabditida</taxon>
        <taxon>Tylenchina</taxon>
        <taxon>Panagrolaimomorpha</taxon>
        <taxon>Strongyloidoidea</taxon>
        <taxon>Strongyloididae</taxon>
        <taxon>Strongyloides</taxon>
    </lineage>
</organism>
<protein>
    <submittedName>
        <fullName evidence="2">Uncharacterized protein</fullName>
    </submittedName>
</protein>
<dbReference type="AlphaFoldDB" id="A0A0N5BL91"/>
<reference evidence="2" key="1">
    <citation type="submission" date="2017-02" db="UniProtKB">
        <authorList>
            <consortium name="WormBaseParasite"/>
        </authorList>
    </citation>
    <scope>IDENTIFICATION</scope>
</reference>
<sequence length="77" mass="8752">MSGQKDSYFPRGLFNISGDKEPEMKTENGHLKLDTGNLGIFSNIFSRNTFGSQKQALDDEKEKKDKEINRLCVMYGC</sequence>